<dbReference type="Proteomes" id="UP001165587">
    <property type="component" value="Unassembled WGS sequence"/>
</dbReference>
<feature type="transmembrane region" description="Helical" evidence="1">
    <location>
        <begin position="106"/>
        <end position="127"/>
    </location>
</feature>
<keyword evidence="1" id="KW-0812">Transmembrane</keyword>
<comment type="caution">
    <text evidence="2">The sequence shown here is derived from an EMBL/GenBank/DDBJ whole genome shotgun (WGS) entry which is preliminary data.</text>
</comment>
<feature type="transmembrane region" description="Helical" evidence="1">
    <location>
        <begin position="178"/>
        <end position="199"/>
    </location>
</feature>
<proteinExistence type="predicted"/>
<dbReference type="InterPro" id="IPR013901">
    <property type="entry name" value="Anthrone_oxy"/>
</dbReference>
<gene>
    <name evidence="2" type="ORF">N1028_15425</name>
</gene>
<dbReference type="RefSeq" id="WP_259530265.1">
    <property type="nucleotide sequence ID" value="NZ_JANLCK010000009.1"/>
</dbReference>
<keyword evidence="1" id="KW-0472">Membrane</keyword>
<organism evidence="2 3">
    <name type="scientific">Herbiconiux oxytropis</name>
    <dbReference type="NCBI Taxonomy" id="2970915"/>
    <lineage>
        <taxon>Bacteria</taxon>
        <taxon>Bacillati</taxon>
        <taxon>Actinomycetota</taxon>
        <taxon>Actinomycetes</taxon>
        <taxon>Micrococcales</taxon>
        <taxon>Microbacteriaceae</taxon>
        <taxon>Herbiconiux</taxon>
    </lineage>
</organism>
<name>A0AA41XJG4_9MICO</name>
<sequence>MNGAEQAHAVVGVLAAVTGVGAAVVGGVFFAFSAFVMRGLADAGHDSGDAATAGATSRGSHVGITAMQAINRAAVRPPLMVLLFGTMLAGLATCILLAVVGGGHALWWGLAGEVLYLGGVVVMTVAFHVPRNDGLELLDASGVSAADSGGRAGSNETIDDRWRRYVVEWTRGNHVRTLAGVLAGVLFGVAGFVVGAPLLPV</sequence>
<dbReference type="Pfam" id="PF08592">
    <property type="entry name" value="Anthrone_oxy"/>
    <property type="match status" value="1"/>
</dbReference>
<reference evidence="2" key="1">
    <citation type="submission" date="2022-08" db="EMBL/GenBank/DDBJ databases">
        <authorList>
            <person name="Deng Y."/>
            <person name="Han X.-F."/>
            <person name="Zhang Y.-Q."/>
        </authorList>
    </citation>
    <scope>NUCLEOTIDE SEQUENCE</scope>
    <source>
        <strain evidence="2">CPCC 203407</strain>
    </source>
</reference>
<evidence type="ECO:0000313" key="3">
    <source>
        <dbReference type="Proteomes" id="UP001165587"/>
    </source>
</evidence>
<evidence type="ECO:0000256" key="1">
    <source>
        <dbReference type="SAM" id="Phobius"/>
    </source>
</evidence>
<evidence type="ECO:0000313" key="2">
    <source>
        <dbReference type="EMBL" id="MCS5727285.1"/>
    </source>
</evidence>
<protein>
    <submittedName>
        <fullName evidence="2">DUF1772 domain-containing protein</fullName>
    </submittedName>
</protein>
<dbReference type="EMBL" id="JANLCK010000009">
    <property type="protein sequence ID" value="MCS5727285.1"/>
    <property type="molecule type" value="Genomic_DNA"/>
</dbReference>
<keyword evidence="1" id="KW-1133">Transmembrane helix</keyword>
<feature type="transmembrane region" description="Helical" evidence="1">
    <location>
        <begin position="6"/>
        <end position="32"/>
    </location>
</feature>
<accession>A0AA41XJG4</accession>
<feature type="transmembrane region" description="Helical" evidence="1">
    <location>
        <begin position="79"/>
        <end position="100"/>
    </location>
</feature>
<dbReference type="AlphaFoldDB" id="A0AA41XJG4"/>
<keyword evidence="3" id="KW-1185">Reference proteome</keyword>